<evidence type="ECO:0008006" key="3">
    <source>
        <dbReference type="Google" id="ProtNLM"/>
    </source>
</evidence>
<keyword evidence="2" id="KW-1185">Reference proteome</keyword>
<dbReference type="InterPro" id="IPR025528">
    <property type="entry name" value="BrnA_antitoxin"/>
</dbReference>
<gene>
    <name evidence="1" type="ORF">D9R14_21690</name>
</gene>
<comment type="caution">
    <text evidence="1">The sequence shown here is derived from an EMBL/GenBank/DDBJ whole genome shotgun (WGS) entry which is preliminary data.</text>
</comment>
<evidence type="ECO:0000313" key="2">
    <source>
        <dbReference type="Proteomes" id="UP000269692"/>
    </source>
</evidence>
<dbReference type="Proteomes" id="UP000269692">
    <property type="component" value="Unassembled WGS sequence"/>
</dbReference>
<proteinExistence type="predicted"/>
<dbReference type="OrthoDB" id="361944at2"/>
<sequence>MTAEEVEAAARSDPDWEGLLDLEGWTATVVVPPKKAPISIRLDEDVLAFFKASGPGYQKRINAVLRAFMDAAAPRSGTDGA</sequence>
<evidence type="ECO:0000313" key="1">
    <source>
        <dbReference type="EMBL" id="RLP72255.1"/>
    </source>
</evidence>
<organism evidence="1 2">
    <name type="scientific">Xanthobacter tagetidis</name>
    <dbReference type="NCBI Taxonomy" id="60216"/>
    <lineage>
        <taxon>Bacteria</taxon>
        <taxon>Pseudomonadati</taxon>
        <taxon>Pseudomonadota</taxon>
        <taxon>Alphaproteobacteria</taxon>
        <taxon>Hyphomicrobiales</taxon>
        <taxon>Xanthobacteraceae</taxon>
        <taxon>Xanthobacter</taxon>
    </lineage>
</organism>
<protein>
    <recommendedName>
        <fullName evidence="3">3-oxoacyl-ACP synthase</fullName>
    </recommendedName>
</protein>
<accession>A0A3L6ZX32</accession>
<name>A0A3L6ZX32_9HYPH</name>
<reference evidence="1 2" key="1">
    <citation type="submission" date="2018-10" db="EMBL/GenBank/DDBJ databases">
        <title>Xanthobacter tagetidis genome sequencing and assembly.</title>
        <authorList>
            <person name="Maclea K.S."/>
            <person name="Goen A.E."/>
            <person name="Fatima S.A."/>
        </authorList>
    </citation>
    <scope>NUCLEOTIDE SEQUENCE [LARGE SCALE GENOMIC DNA]</scope>
    <source>
        <strain evidence="1 2">ATCC 700314</strain>
    </source>
</reference>
<dbReference type="Pfam" id="PF14384">
    <property type="entry name" value="BrnA_antitoxin"/>
    <property type="match status" value="1"/>
</dbReference>
<dbReference type="EMBL" id="RCTF01000027">
    <property type="protein sequence ID" value="RLP72255.1"/>
    <property type="molecule type" value="Genomic_DNA"/>
</dbReference>
<dbReference type="AlphaFoldDB" id="A0A3L6ZX32"/>
<dbReference type="RefSeq" id="WP_121625575.1">
    <property type="nucleotide sequence ID" value="NZ_JACIIW010000002.1"/>
</dbReference>